<organism evidence="2">
    <name type="scientific">Tanacetum cinerariifolium</name>
    <name type="common">Dalmatian daisy</name>
    <name type="synonym">Chrysanthemum cinerariifolium</name>
    <dbReference type="NCBI Taxonomy" id="118510"/>
    <lineage>
        <taxon>Eukaryota</taxon>
        <taxon>Viridiplantae</taxon>
        <taxon>Streptophyta</taxon>
        <taxon>Embryophyta</taxon>
        <taxon>Tracheophyta</taxon>
        <taxon>Spermatophyta</taxon>
        <taxon>Magnoliopsida</taxon>
        <taxon>eudicotyledons</taxon>
        <taxon>Gunneridae</taxon>
        <taxon>Pentapetalae</taxon>
        <taxon>asterids</taxon>
        <taxon>campanulids</taxon>
        <taxon>Asterales</taxon>
        <taxon>Asteraceae</taxon>
        <taxon>Asteroideae</taxon>
        <taxon>Anthemideae</taxon>
        <taxon>Anthemidinae</taxon>
        <taxon>Tanacetum</taxon>
    </lineage>
</organism>
<accession>A0A6L2NY66</accession>
<name>A0A6L2NY66_TANCI</name>
<sequence length="166" mass="17582">MFDEYSVPLSVERPIPPAPVVQVLVVSASTPSSTTINQDALSTSHLPSSSAIQPPISHQGVIAGPTIKDNLFAQAEDNPFVNVFALEPSSEESSSGDEKKFKKHASLKLKIVPVSPKEPTQKGKQVKRPAKKATTASITSVVIKDTPGKFVSKKKAPAMGNRGKGI</sequence>
<comment type="caution">
    <text evidence="2">The sequence shown here is derived from an EMBL/GenBank/DDBJ whole genome shotgun (WGS) entry which is preliminary data.</text>
</comment>
<protein>
    <submittedName>
        <fullName evidence="2">Uncharacterized protein</fullName>
    </submittedName>
</protein>
<evidence type="ECO:0000256" key="1">
    <source>
        <dbReference type="SAM" id="MobiDB-lite"/>
    </source>
</evidence>
<reference evidence="2" key="1">
    <citation type="journal article" date="2019" name="Sci. Rep.">
        <title>Draft genome of Tanacetum cinerariifolium, the natural source of mosquito coil.</title>
        <authorList>
            <person name="Yamashiro T."/>
            <person name="Shiraishi A."/>
            <person name="Satake H."/>
            <person name="Nakayama K."/>
        </authorList>
    </citation>
    <scope>NUCLEOTIDE SEQUENCE</scope>
</reference>
<evidence type="ECO:0000313" key="2">
    <source>
        <dbReference type="EMBL" id="GEU89605.1"/>
    </source>
</evidence>
<feature type="region of interest" description="Disordered" evidence="1">
    <location>
        <begin position="88"/>
        <end position="139"/>
    </location>
</feature>
<dbReference type="AlphaFoldDB" id="A0A6L2NY66"/>
<dbReference type="EMBL" id="BKCJ010010000">
    <property type="protein sequence ID" value="GEU89605.1"/>
    <property type="molecule type" value="Genomic_DNA"/>
</dbReference>
<gene>
    <name evidence="2" type="ORF">Tci_061583</name>
</gene>
<proteinExistence type="predicted"/>